<name>A0A7X8SL47_9BACT</name>
<dbReference type="Pfam" id="PF14121">
    <property type="entry name" value="Porin_10"/>
    <property type="match status" value="1"/>
</dbReference>
<feature type="compositionally biased region" description="Acidic residues" evidence="1">
    <location>
        <begin position="23"/>
        <end position="32"/>
    </location>
</feature>
<dbReference type="InterPro" id="IPR025631">
    <property type="entry name" value="Porin_10"/>
</dbReference>
<protein>
    <submittedName>
        <fullName evidence="3">Putative porin</fullName>
    </submittedName>
</protein>
<keyword evidence="4" id="KW-1185">Reference proteome</keyword>
<dbReference type="EMBL" id="JABAIL010000004">
    <property type="protein sequence ID" value="NLR92246.1"/>
    <property type="molecule type" value="Genomic_DNA"/>
</dbReference>
<accession>A0A7X8SL47</accession>
<feature type="region of interest" description="Disordered" evidence="1">
    <location>
        <begin position="23"/>
        <end position="45"/>
    </location>
</feature>
<keyword evidence="2" id="KW-0732">Signal</keyword>
<evidence type="ECO:0000313" key="4">
    <source>
        <dbReference type="Proteomes" id="UP000585050"/>
    </source>
</evidence>
<gene>
    <name evidence="3" type="ORF">HGP29_13545</name>
</gene>
<feature type="chain" id="PRO_5031508677" evidence="2">
    <location>
        <begin position="21"/>
        <end position="676"/>
    </location>
</feature>
<dbReference type="RefSeq" id="WP_168882964.1">
    <property type="nucleotide sequence ID" value="NZ_JABAIL010000004.1"/>
</dbReference>
<comment type="caution">
    <text evidence="3">The sequence shown here is derived from an EMBL/GenBank/DDBJ whole genome shotgun (WGS) entry which is preliminary data.</text>
</comment>
<dbReference type="Proteomes" id="UP000585050">
    <property type="component" value="Unassembled WGS sequence"/>
</dbReference>
<feature type="signal peptide" evidence="2">
    <location>
        <begin position="1"/>
        <end position="20"/>
    </location>
</feature>
<evidence type="ECO:0000256" key="2">
    <source>
        <dbReference type="SAM" id="SignalP"/>
    </source>
</evidence>
<dbReference type="AlphaFoldDB" id="A0A7X8SL47"/>
<evidence type="ECO:0000256" key="1">
    <source>
        <dbReference type="SAM" id="MobiDB-lite"/>
    </source>
</evidence>
<reference evidence="3 4" key="1">
    <citation type="submission" date="2020-04" db="EMBL/GenBank/DDBJ databases">
        <title>Flammeovirga sp. SR4, a novel species isolated from seawater.</title>
        <authorList>
            <person name="Wang X."/>
        </authorList>
    </citation>
    <scope>NUCLEOTIDE SEQUENCE [LARGE SCALE GENOMIC DNA]</scope>
    <source>
        <strain evidence="3 4">SR4</strain>
    </source>
</reference>
<sequence length="676" mass="78520">MKKVVFILLSLLSISQFSYAQNEEEKDEDAVEGQEPNKEGVTLEQDSSWLKGPQTTWYLTKPDVYKIHFEEHMMDSSYTHLHRYDINGQNGYRNQTLGNNASPLKSYWVQPVGHLRQTMGITGYDLYAQNLDTWEYYNAYIPVTDFNGVVGQDNRGKIGGKIARNIDPYWAVGLLFQRYSEPYILGRDKISNSYNAQQHTGFGLNTRYESKNNKYKLLASFYQYFHEGPESGGLAIPSLVNDDTSLEDLFKFGRGQLTNYFSDGVSSFKWYYNTQLYHQYALVDSAKLQVFHELNRNHYRYQYSNSTETISTNRLYYDKFNDHTYQQVNNLPNGEGYAPGYQPTVDTNYDYGSYPYVSVQQEYLDNKLGIKSRLGPTFWSGYVQHRFYRYQQRNADDYTPIPLDHQLFVGGDVEFQLPKNWGFVDGHGEVDVLKGNIYNINAKLQSRFLNASFTLENTLAPMFTQQFSSVFMSWSEEKKPIGMQQFMVAPQLPLGEKGNISVFGEINNINDYIYYDKYARPVQHNENIAYSRYGSRFKVKLGHIQQIAEVVYTQNNNQDVMPTPDIFATYEISYVREFRDGMISVYSGFDTKYVSSFYGYAFNPVTQQYHLQNDYETEGYFTLDFFLNFKMRRCMAFVRVSDILNAVNTTSGYWASAGYMGPGFGVSYGVRWLMFE</sequence>
<evidence type="ECO:0000313" key="3">
    <source>
        <dbReference type="EMBL" id="NLR92246.1"/>
    </source>
</evidence>
<proteinExistence type="predicted"/>
<organism evidence="3 4">
    <name type="scientific">Flammeovirga agarivorans</name>
    <dbReference type="NCBI Taxonomy" id="2726742"/>
    <lineage>
        <taxon>Bacteria</taxon>
        <taxon>Pseudomonadati</taxon>
        <taxon>Bacteroidota</taxon>
        <taxon>Cytophagia</taxon>
        <taxon>Cytophagales</taxon>
        <taxon>Flammeovirgaceae</taxon>
        <taxon>Flammeovirga</taxon>
    </lineage>
</organism>